<evidence type="ECO:0000256" key="1">
    <source>
        <dbReference type="SAM" id="MobiDB-lite"/>
    </source>
</evidence>
<keyword evidence="3" id="KW-1185">Reference proteome</keyword>
<feature type="compositionally biased region" description="Low complexity" evidence="1">
    <location>
        <begin position="265"/>
        <end position="281"/>
    </location>
</feature>
<accession>A0ABU8MQ39</accession>
<comment type="caution">
    <text evidence="2">The sequence shown here is derived from an EMBL/GenBank/DDBJ whole genome shotgun (WGS) entry which is preliminary data.</text>
</comment>
<organism evidence="2 3">
    <name type="scientific">Actinomycetospora aurantiaca</name>
    <dbReference type="NCBI Taxonomy" id="3129233"/>
    <lineage>
        <taxon>Bacteria</taxon>
        <taxon>Bacillati</taxon>
        <taxon>Actinomycetota</taxon>
        <taxon>Actinomycetes</taxon>
        <taxon>Pseudonocardiales</taxon>
        <taxon>Pseudonocardiaceae</taxon>
        <taxon>Actinomycetospora</taxon>
    </lineage>
</organism>
<feature type="compositionally biased region" description="Low complexity" evidence="1">
    <location>
        <begin position="192"/>
        <end position="222"/>
    </location>
</feature>
<sequence>MAQATTAAEAMPREDTTGTAERYVDTLAGLPGAEHVAVVDASGQQVLAEWGGPEGSADALLDRARADATRSGRRELEDVVSTTPAAYHLSRLVLAGPGHPESVWVGLRVNREQGSLAWSKAALAGLDGPLAPLAARIPGPREEPLAGDAPELPAPTVVPAPATSIWPPLTTKTHVVLTARVAAPKPVAPQPEAATAETTETTETEVATTVELSLSEPAAPEALPEPPSADPGPRSSFAPVLTVAAPPSPVPDDGTTEEPAPMPAPVVYAPAPGAAPTAAPTDPDEPKVMRRLIHGLRPRP</sequence>
<protein>
    <recommendedName>
        <fullName evidence="4">Roadblock/LAMTOR2 domain-containing protein</fullName>
    </recommendedName>
</protein>
<gene>
    <name evidence="2" type="ORF">WCD74_16765</name>
</gene>
<dbReference type="EMBL" id="JBBEGN010000007">
    <property type="protein sequence ID" value="MEJ2869431.1"/>
    <property type="molecule type" value="Genomic_DNA"/>
</dbReference>
<feature type="region of interest" description="Disordered" evidence="1">
    <location>
        <begin position="1"/>
        <end position="21"/>
    </location>
</feature>
<evidence type="ECO:0000313" key="3">
    <source>
        <dbReference type="Proteomes" id="UP001385809"/>
    </source>
</evidence>
<dbReference type="Proteomes" id="UP001385809">
    <property type="component" value="Unassembled WGS sequence"/>
</dbReference>
<reference evidence="2 3" key="1">
    <citation type="submission" date="2024-03" db="EMBL/GenBank/DDBJ databases">
        <title>Actinomycetospora sp. OC33-EN08, a novel actinomycete isolated from wild orchid (Aerides multiflora).</title>
        <authorList>
            <person name="Suriyachadkun C."/>
        </authorList>
    </citation>
    <scope>NUCLEOTIDE SEQUENCE [LARGE SCALE GENOMIC DNA]</scope>
    <source>
        <strain evidence="2 3">OC33-EN08</strain>
    </source>
</reference>
<evidence type="ECO:0008006" key="4">
    <source>
        <dbReference type="Google" id="ProtNLM"/>
    </source>
</evidence>
<dbReference type="RefSeq" id="WP_337695997.1">
    <property type="nucleotide sequence ID" value="NZ_JBBEGN010000007.1"/>
</dbReference>
<feature type="region of interest" description="Disordered" evidence="1">
    <location>
        <begin position="186"/>
        <end position="287"/>
    </location>
</feature>
<evidence type="ECO:0000313" key="2">
    <source>
        <dbReference type="EMBL" id="MEJ2869431.1"/>
    </source>
</evidence>
<name>A0ABU8MQ39_9PSEU</name>
<proteinExistence type="predicted"/>